<accession>A0A1G6QLJ3</accession>
<name>A0A1G6QLJ3_9FIRM</name>
<dbReference type="Proteomes" id="UP000324896">
    <property type="component" value="Unassembled WGS sequence"/>
</dbReference>
<dbReference type="Pfam" id="PF02585">
    <property type="entry name" value="PIG-L"/>
    <property type="match status" value="1"/>
</dbReference>
<dbReference type="Gene3D" id="3.40.50.10320">
    <property type="entry name" value="LmbE-like"/>
    <property type="match status" value="1"/>
</dbReference>
<dbReference type="RefSeq" id="WP_149796851.1">
    <property type="nucleotide sequence ID" value="NZ_FMYT01000018.1"/>
</dbReference>
<proteinExistence type="predicted"/>
<dbReference type="SUPFAM" id="SSF102588">
    <property type="entry name" value="LmbE-like"/>
    <property type="match status" value="1"/>
</dbReference>
<dbReference type="PANTHER" id="PTHR12993:SF11">
    <property type="entry name" value="N-ACETYLGLUCOSAMINYL-PHOSPHATIDYLINOSITOL DE-N-ACETYLASE"/>
    <property type="match status" value="1"/>
</dbReference>
<evidence type="ECO:0000313" key="1">
    <source>
        <dbReference type="EMBL" id="SDC92537.1"/>
    </source>
</evidence>
<dbReference type="PANTHER" id="PTHR12993">
    <property type="entry name" value="N-ACETYLGLUCOSAMINYL-PHOSPHATIDYLINOSITOL DE-N-ACETYLASE-RELATED"/>
    <property type="match status" value="1"/>
</dbReference>
<dbReference type="EMBL" id="FMYT01000018">
    <property type="protein sequence ID" value="SDC92537.1"/>
    <property type="molecule type" value="Genomic_DNA"/>
</dbReference>
<dbReference type="AlphaFoldDB" id="A0A1G6QLJ3"/>
<gene>
    <name evidence="1" type="ORF">SAMN04488597_11853</name>
</gene>
<protein>
    <submittedName>
        <fullName evidence="1">N-acetylglucosaminyl deacetylase, LmbE family</fullName>
    </submittedName>
</protein>
<dbReference type="GO" id="GO:0016811">
    <property type="term" value="F:hydrolase activity, acting on carbon-nitrogen (but not peptide) bonds, in linear amides"/>
    <property type="evidence" value="ECO:0007669"/>
    <property type="project" value="TreeGrafter"/>
</dbReference>
<reference evidence="1 2" key="1">
    <citation type="submission" date="2016-10" db="EMBL/GenBank/DDBJ databases">
        <authorList>
            <person name="Varghese N."/>
            <person name="Submissions S."/>
        </authorList>
    </citation>
    <scope>NUCLEOTIDE SEQUENCE [LARGE SCALE GENOMIC DNA]</scope>
    <source>
        <strain evidence="1 2">WG10</strain>
    </source>
</reference>
<sequence length="229" mass="26155">MANKILTIAAHPDDELLGLGGTIRKRVNDGDKADCLILGEGLTSRGNDREQVSKESLEELYSDTYQAAEFIGYDNLYFSKLPDNRFDSVDLLDIIKEIEKIIKKVQPDIIYTHHYGDLNIDHQRTFEAVITACRPVGEYGVKEIYAFETPSSTEWNFQYGDNTFKPNLFVDISETIEAKLKGMDCYDSEKRDYPHPRSLKALKTIAARWGTVIGKEYVEAFELIRKVED</sequence>
<organism evidence="1 2">
    <name type="scientific">Halanaerobium congolense</name>
    <dbReference type="NCBI Taxonomy" id="54121"/>
    <lineage>
        <taxon>Bacteria</taxon>
        <taxon>Bacillati</taxon>
        <taxon>Bacillota</taxon>
        <taxon>Clostridia</taxon>
        <taxon>Halanaerobiales</taxon>
        <taxon>Halanaerobiaceae</taxon>
        <taxon>Halanaerobium</taxon>
    </lineage>
</organism>
<evidence type="ECO:0000313" key="2">
    <source>
        <dbReference type="Proteomes" id="UP000324896"/>
    </source>
</evidence>
<dbReference type="InterPro" id="IPR024078">
    <property type="entry name" value="LmbE-like_dom_sf"/>
</dbReference>
<dbReference type="InterPro" id="IPR003737">
    <property type="entry name" value="GlcNAc_PI_deacetylase-related"/>
</dbReference>